<reference evidence="1 2" key="1">
    <citation type="submission" date="2020-02" db="EMBL/GenBank/DDBJ databases">
        <authorList>
            <person name="Ferguson B K."/>
        </authorList>
    </citation>
    <scope>NUCLEOTIDE SEQUENCE [LARGE SCALE GENOMIC DNA]</scope>
</reference>
<gene>
    <name evidence="1" type="ORF">TBRA_LOCUS6802</name>
</gene>
<dbReference type="AlphaFoldDB" id="A0A6H5IDL2"/>
<sequence length="114" mass="12641">MIFHHAVNLIKIVFRQNIKEIIKIGLCFHECLGGSRGSPVRKCVLLSPLKAHKLQTTKRPDVSKTDGAYADADCGAGGRQPGGTPETAIFCDDCYYSENFSRYSCYSKLLDKLI</sequence>
<name>A0A6H5IDL2_9HYME</name>
<organism evidence="1 2">
    <name type="scientific">Trichogramma brassicae</name>
    <dbReference type="NCBI Taxonomy" id="86971"/>
    <lineage>
        <taxon>Eukaryota</taxon>
        <taxon>Metazoa</taxon>
        <taxon>Ecdysozoa</taxon>
        <taxon>Arthropoda</taxon>
        <taxon>Hexapoda</taxon>
        <taxon>Insecta</taxon>
        <taxon>Pterygota</taxon>
        <taxon>Neoptera</taxon>
        <taxon>Endopterygota</taxon>
        <taxon>Hymenoptera</taxon>
        <taxon>Apocrita</taxon>
        <taxon>Proctotrupomorpha</taxon>
        <taxon>Chalcidoidea</taxon>
        <taxon>Trichogrammatidae</taxon>
        <taxon>Trichogramma</taxon>
    </lineage>
</organism>
<protein>
    <submittedName>
        <fullName evidence="1">Uncharacterized protein</fullName>
    </submittedName>
</protein>
<dbReference type="EMBL" id="CADCXV010000761">
    <property type="protein sequence ID" value="CAB0034904.1"/>
    <property type="molecule type" value="Genomic_DNA"/>
</dbReference>
<accession>A0A6H5IDL2</accession>
<evidence type="ECO:0000313" key="1">
    <source>
        <dbReference type="EMBL" id="CAB0034904.1"/>
    </source>
</evidence>
<dbReference type="Proteomes" id="UP000479190">
    <property type="component" value="Unassembled WGS sequence"/>
</dbReference>
<keyword evidence="2" id="KW-1185">Reference proteome</keyword>
<evidence type="ECO:0000313" key="2">
    <source>
        <dbReference type="Proteomes" id="UP000479190"/>
    </source>
</evidence>
<proteinExistence type="predicted"/>